<evidence type="ECO:0000313" key="2">
    <source>
        <dbReference type="EMBL" id="TNY17305.1"/>
    </source>
</evidence>
<dbReference type="EMBL" id="SOZI01000217">
    <property type="protein sequence ID" value="TNY17305.1"/>
    <property type="molecule type" value="Genomic_DNA"/>
</dbReference>
<dbReference type="Proteomes" id="UP000311382">
    <property type="component" value="Unassembled WGS sequence"/>
</dbReference>
<evidence type="ECO:0000256" key="1">
    <source>
        <dbReference type="SAM" id="MobiDB-lite"/>
    </source>
</evidence>
<name>A0A5C5FKS3_9BASI</name>
<organism evidence="2 3">
    <name type="scientific">Rhodotorula diobovata</name>
    <dbReference type="NCBI Taxonomy" id="5288"/>
    <lineage>
        <taxon>Eukaryota</taxon>
        <taxon>Fungi</taxon>
        <taxon>Dikarya</taxon>
        <taxon>Basidiomycota</taxon>
        <taxon>Pucciniomycotina</taxon>
        <taxon>Microbotryomycetes</taxon>
        <taxon>Sporidiobolales</taxon>
        <taxon>Sporidiobolaceae</taxon>
        <taxon>Rhodotorula</taxon>
    </lineage>
</organism>
<protein>
    <submittedName>
        <fullName evidence="2">Uncharacterized protein</fullName>
    </submittedName>
</protein>
<feature type="region of interest" description="Disordered" evidence="1">
    <location>
        <begin position="111"/>
        <end position="189"/>
    </location>
</feature>
<feature type="compositionally biased region" description="Basic and acidic residues" evidence="1">
    <location>
        <begin position="70"/>
        <end position="85"/>
    </location>
</feature>
<keyword evidence="3" id="KW-1185">Reference proteome</keyword>
<evidence type="ECO:0000313" key="3">
    <source>
        <dbReference type="Proteomes" id="UP000311382"/>
    </source>
</evidence>
<dbReference type="AlphaFoldDB" id="A0A5C5FKS3"/>
<accession>A0A5C5FKS3</accession>
<proteinExistence type="predicted"/>
<feature type="compositionally biased region" description="Basic residues" evidence="1">
    <location>
        <begin position="180"/>
        <end position="189"/>
    </location>
</feature>
<comment type="caution">
    <text evidence="2">The sequence shown here is derived from an EMBL/GenBank/DDBJ whole genome shotgun (WGS) entry which is preliminary data.</text>
</comment>
<gene>
    <name evidence="2" type="ORF">DMC30DRAFT_127620</name>
</gene>
<sequence>MSFLSVVSVRVRGPASSTVNSESGHVGQCASLSRVSSGVPWPQLIRSARNEVGARPRDVPPASLSALAQRRPEAEGGRADSESAPRPKCRLRGALPVCLVPRLGHRITCSLPRLQRSTGASRPPATSPPPWRRRPCQPRAHRTRPTRAPANPAPRSRRPQPHIALQPPGETTAVQVPRAACRRPRRRRGGRGCRVLCGALRSAILVQPQRA</sequence>
<feature type="compositionally biased region" description="Basic residues" evidence="1">
    <location>
        <begin position="131"/>
        <end position="145"/>
    </location>
</feature>
<feature type="region of interest" description="Disordered" evidence="1">
    <location>
        <begin position="52"/>
        <end position="88"/>
    </location>
</feature>
<reference evidence="2 3" key="1">
    <citation type="submission" date="2019-03" db="EMBL/GenBank/DDBJ databases">
        <title>Rhodosporidium diobovatum UCD-FST 08-225 genome sequencing, assembly, and annotation.</title>
        <authorList>
            <person name="Fakankun I.U."/>
            <person name="Fristensky B."/>
            <person name="Levin D.B."/>
        </authorList>
    </citation>
    <scope>NUCLEOTIDE SEQUENCE [LARGE SCALE GENOMIC DNA]</scope>
    <source>
        <strain evidence="2 3">UCD-FST 08-225</strain>
    </source>
</reference>